<dbReference type="EMBL" id="KB469309">
    <property type="protein sequence ID" value="EPQ51730.1"/>
    <property type="molecule type" value="Genomic_DNA"/>
</dbReference>
<evidence type="ECO:0000313" key="3">
    <source>
        <dbReference type="Proteomes" id="UP000030669"/>
    </source>
</evidence>
<gene>
    <name evidence="2" type="ORF">GLOTRDRAFT_140742</name>
</gene>
<protein>
    <submittedName>
        <fullName evidence="2">Uncharacterized protein</fullName>
    </submittedName>
</protein>
<dbReference type="AlphaFoldDB" id="S7RBV1"/>
<sequence length="51" mass="5695">PPSPLYLTAQRPRLREHALLIRPGGHGLRSNSRLLNFWKGPRRPSTTPAPG</sequence>
<organism evidence="2 3">
    <name type="scientific">Gloeophyllum trabeum (strain ATCC 11539 / FP-39264 / Madison 617)</name>
    <name type="common">Brown rot fungus</name>
    <dbReference type="NCBI Taxonomy" id="670483"/>
    <lineage>
        <taxon>Eukaryota</taxon>
        <taxon>Fungi</taxon>
        <taxon>Dikarya</taxon>
        <taxon>Basidiomycota</taxon>
        <taxon>Agaricomycotina</taxon>
        <taxon>Agaricomycetes</taxon>
        <taxon>Gloeophyllales</taxon>
        <taxon>Gloeophyllaceae</taxon>
        <taxon>Gloeophyllum</taxon>
    </lineage>
</organism>
<feature type="non-terminal residue" evidence="2">
    <location>
        <position position="1"/>
    </location>
</feature>
<accession>S7RBV1</accession>
<dbReference type="RefSeq" id="XP_007869638.1">
    <property type="nucleotide sequence ID" value="XM_007871447.1"/>
</dbReference>
<proteinExistence type="predicted"/>
<evidence type="ECO:0000256" key="1">
    <source>
        <dbReference type="SAM" id="MobiDB-lite"/>
    </source>
</evidence>
<feature type="region of interest" description="Disordered" evidence="1">
    <location>
        <begin position="31"/>
        <end position="51"/>
    </location>
</feature>
<dbReference type="KEGG" id="gtr:GLOTRDRAFT_140742"/>
<dbReference type="HOGENOM" id="CLU_3111929_0_0_1"/>
<name>S7RBV1_GLOTA</name>
<dbReference type="Proteomes" id="UP000030669">
    <property type="component" value="Unassembled WGS sequence"/>
</dbReference>
<keyword evidence="3" id="KW-1185">Reference proteome</keyword>
<evidence type="ECO:0000313" key="2">
    <source>
        <dbReference type="EMBL" id="EPQ51730.1"/>
    </source>
</evidence>
<dbReference type="GeneID" id="19304601"/>
<reference evidence="2 3" key="1">
    <citation type="journal article" date="2012" name="Science">
        <title>The Paleozoic origin of enzymatic lignin decomposition reconstructed from 31 fungal genomes.</title>
        <authorList>
            <person name="Floudas D."/>
            <person name="Binder M."/>
            <person name="Riley R."/>
            <person name="Barry K."/>
            <person name="Blanchette R.A."/>
            <person name="Henrissat B."/>
            <person name="Martinez A.T."/>
            <person name="Otillar R."/>
            <person name="Spatafora J.W."/>
            <person name="Yadav J.S."/>
            <person name="Aerts A."/>
            <person name="Benoit I."/>
            <person name="Boyd A."/>
            <person name="Carlson A."/>
            <person name="Copeland A."/>
            <person name="Coutinho P.M."/>
            <person name="de Vries R.P."/>
            <person name="Ferreira P."/>
            <person name="Findley K."/>
            <person name="Foster B."/>
            <person name="Gaskell J."/>
            <person name="Glotzer D."/>
            <person name="Gorecki P."/>
            <person name="Heitman J."/>
            <person name="Hesse C."/>
            <person name="Hori C."/>
            <person name="Igarashi K."/>
            <person name="Jurgens J.A."/>
            <person name="Kallen N."/>
            <person name="Kersten P."/>
            <person name="Kohler A."/>
            <person name="Kuees U."/>
            <person name="Kumar T.K.A."/>
            <person name="Kuo A."/>
            <person name="LaButti K."/>
            <person name="Larrondo L.F."/>
            <person name="Lindquist E."/>
            <person name="Ling A."/>
            <person name="Lombard V."/>
            <person name="Lucas S."/>
            <person name="Lundell T."/>
            <person name="Martin R."/>
            <person name="McLaughlin D.J."/>
            <person name="Morgenstern I."/>
            <person name="Morin E."/>
            <person name="Murat C."/>
            <person name="Nagy L.G."/>
            <person name="Nolan M."/>
            <person name="Ohm R.A."/>
            <person name="Patyshakuliyeva A."/>
            <person name="Rokas A."/>
            <person name="Ruiz-Duenas F.J."/>
            <person name="Sabat G."/>
            <person name="Salamov A."/>
            <person name="Samejima M."/>
            <person name="Schmutz J."/>
            <person name="Slot J.C."/>
            <person name="St John F."/>
            <person name="Stenlid J."/>
            <person name="Sun H."/>
            <person name="Sun S."/>
            <person name="Syed K."/>
            <person name="Tsang A."/>
            <person name="Wiebenga A."/>
            <person name="Young D."/>
            <person name="Pisabarro A."/>
            <person name="Eastwood D.C."/>
            <person name="Martin F."/>
            <person name="Cullen D."/>
            <person name="Grigoriev I.V."/>
            <person name="Hibbett D.S."/>
        </authorList>
    </citation>
    <scope>NUCLEOTIDE SEQUENCE [LARGE SCALE GENOMIC DNA]</scope>
    <source>
        <strain evidence="2 3">ATCC 11539</strain>
    </source>
</reference>